<dbReference type="EMBL" id="AWUE01013849">
    <property type="protein sequence ID" value="OMP05799.1"/>
    <property type="molecule type" value="Genomic_DNA"/>
</dbReference>
<proteinExistence type="predicted"/>
<dbReference type="AlphaFoldDB" id="A0A1R3KFH1"/>
<feature type="region of interest" description="Disordered" evidence="1">
    <location>
        <begin position="15"/>
        <end position="49"/>
    </location>
</feature>
<accession>A0A1R3KFH1</accession>
<organism evidence="2 3">
    <name type="scientific">Corchorus olitorius</name>
    <dbReference type="NCBI Taxonomy" id="93759"/>
    <lineage>
        <taxon>Eukaryota</taxon>
        <taxon>Viridiplantae</taxon>
        <taxon>Streptophyta</taxon>
        <taxon>Embryophyta</taxon>
        <taxon>Tracheophyta</taxon>
        <taxon>Spermatophyta</taxon>
        <taxon>Magnoliopsida</taxon>
        <taxon>eudicotyledons</taxon>
        <taxon>Gunneridae</taxon>
        <taxon>Pentapetalae</taxon>
        <taxon>rosids</taxon>
        <taxon>malvids</taxon>
        <taxon>Malvales</taxon>
        <taxon>Malvaceae</taxon>
        <taxon>Grewioideae</taxon>
        <taxon>Apeibeae</taxon>
        <taxon>Corchorus</taxon>
    </lineage>
</organism>
<name>A0A1R3KFH1_9ROSI</name>
<gene>
    <name evidence="2" type="ORF">COLO4_08551</name>
</gene>
<keyword evidence="3" id="KW-1185">Reference proteome</keyword>
<dbReference type="Proteomes" id="UP000187203">
    <property type="component" value="Unassembled WGS sequence"/>
</dbReference>
<evidence type="ECO:0000256" key="1">
    <source>
        <dbReference type="SAM" id="MobiDB-lite"/>
    </source>
</evidence>
<sequence>MGICNLDTNLISGLAEEERGSSVEEEEGRSEGRLEATKGVGGGVDGEKYGDAMAMRFGEEGGS</sequence>
<reference evidence="3" key="1">
    <citation type="submission" date="2013-09" db="EMBL/GenBank/DDBJ databases">
        <title>Corchorus olitorius genome sequencing.</title>
        <authorList>
            <person name="Alam M."/>
            <person name="Haque M.S."/>
            <person name="Islam M.S."/>
            <person name="Emdad E.M."/>
            <person name="Islam M.M."/>
            <person name="Ahmed B."/>
            <person name="Halim A."/>
            <person name="Hossen Q.M.M."/>
            <person name="Hossain M.Z."/>
            <person name="Ahmed R."/>
            <person name="Khan M.M."/>
            <person name="Islam R."/>
            <person name="Rashid M.M."/>
            <person name="Khan S.A."/>
            <person name="Rahman M.S."/>
            <person name="Alam M."/>
            <person name="Yahiya A.S."/>
            <person name="Khan M.S."/>
            <person name="Azam M.S."/>
            <person name="Haque T."/>
            <person name="Lashkar M.Z.H."/>
            <person name="Akhand A.I."/>
            <person name="Morshed G."/>
            <person name="Roy S."/>
            <person name="Uddin K.S."/>
            <person name="Rabeya T."/>
            <person name="Hossain A.S."/>
            <person name="Chowdhury A."/>
            <person name="Snigdha A.R."/>
            <person name="Mortoza M.S."/>
            <person name="Matin S.A."/>
            <person name="Hoque S.M.E."/>
            <person name="Islam M.K."/>
            <person name="Roy D.K."/>
            <person name="Haider R."/>
            <person name="Moosa M.M."/>
            <person name="Elias S.M."/>
            <person name="Hasan A.M."/>
            <person name="Jahan S."/>
            <person name="Shafiuddin M."/>
            <person name="Mahmood N."/>
            <person name="Shommy N.S."/>
        </authorList>
    </citation>
    <scope>NUCLEOTIDE SEQUENCE [LARGE SCALE GENOMIC DNA]</scope>
    <source>
        <strain evidence="3">cv. O-4</strain>
    </source>
</reference>
<evidence type="ECO:0000313" key="3">
    <source>
        <dbReference type="Proteomes" id="UP000187203"/>
    </source>
</evidence>
<comment type="caution">
    <text evidence="2">The sequence shown here is derived from an EMBL/GenBank/DDBJ whole genome shotgun (WGS) entry which is preliminary data.</text>
</comment>
<evidence type="ECO:0000313" key="2">
    <source>
        <dbReference type="EMBL" id="OMP05799.1"/>
    </source>
</evidence>
<protein>
    <submittedName>
        <fullName evidence="2">Uncharacterized protein</fullName>
    </submittedName>
</protein>